<sequence length="710" mass="78568">MAKKEKLRKELGLFDVFSISTGAMFSSGFFLLPGLASQFTGPSVFVGYLIAGLLILPAMFSMAEISTALPRSGGAYFFLDRSLGPLIGTIGGLGTYLALVFKTAFAIVGIGAYAAFFWDVPVKTIAIAATFAFMGLNLVGAKKTSRLQNFFVVFLLIVLGTFVVEGLYRIFFTEGINMPGANNHFEPFFTNGFEGIITTAGFVFVSYLGLTKIASVAEEIKNPERNIPMGMLLSLVVTGSVYVLGVFIMVSLIDPSAFANDLAPAATAAEHLFGWLPGETGTYLMIGAAMAAFASTGNAGLLSSSRYPFAMGRDKLLPRVFSTVGKSGAPVTSILLTTGLVITFILVFSEEGIAKLASTFNLIIFMLINFAVIVFRKSNIESYDPGFKSPLYPWVQWAGILISFILIIYMGWMSILFSGIIILLSILWFNYYAKGKVRREGAIFHWFALLGKNQHVELENEFMTILKEKGLRHGDPFDATIIKAKVIVADKQMNFDGLVDHVSGMLAKKLQVDKDMLVTEFNTQGTIDSTLVTPEISVQYARSEEVTEPTLHIVLAKQGILKPVGKGEIKSEDLIKIFFFLVNPAKEFRLQLRMLSRLMDIVERDDFVTNILKQNNEREIKEYLLHNERFITVKLLRNTVQSEMIRKQLKDIKLPAEVLVALVERDGRSFAPHGYTTMMENDVLTIIGEPKSIKQMFDLYMGAKESTEEK</sequence>
<dbReference type="STRING" id="655355.SAMN05216283_10821"/>
<protein>
    <submittedName>
        <fullName evidence="9">Amino acid transporter</fullName>
    </submittedName>
</protein>
<dbReference type="PANTHER" id="PTHR42770">
    <property type="entry name" value="AMINO ACID TRANSPORTER-RELATED"/>
    <property type="match status" value="1"/>
</dbReference>
<evidence type="ECO:0000256" key="2">
    <source>
        <dbReference type="ARBA" id="ARBA00022475"/>
    </source>
</evidence>
<name>A0A1I2JDN3_9BACT</name>
<feature type="transmembrane region" description="Helical" evidence="6">
    <location>
        <begin position="192"/>
        <end position="210"/>
    </location>
</feature>
<dbReference type="PANTHER" id="PTHR42770:SF7">
    <property type="entry name" value="MEMBRANE PROTEIN"/>
    <property type="match status" value="1"/>
</dbReference>
<evidence type="ECO:0000313" key="10">
    <source>
        <dbReference type="Proteomes" id="UP000198964"/>
    </source>
</evidence>
<dbReference type="InterPro" id="IPR006037">
    <property type="entry name" value="RCK_C"/>
</dbReference>
<organism evidence="9 10">
    <name type="scientific">Sunxiuqinia elliptica</name>
    <dbReference type="NCBI Taxonomy" id="655355"/>
    <lineage>
        <taxon>Bacteria</taxon>
        <taxon>Pseudomonadati</taxon>
        <taxon>Bacteroidota</taxon>
        <taxon>Bacteroidia</taxon>
        <taxon>Marinilabiliales</taxon>
        <taxon>Prolixibacteraceae</taxon>
        <taxon>Sunxiuqinia</taxon>
    </lineage>
</organism>
<dbReference type="GO" id="GO:0005886">
    <property type="term" value="C:plasma membrane"/>
    <property type="evidence" value="ECO:0007669"/>
    <property type="project" value="UniProtKB-SubCell"/>
</dbReference>
<feature type="domain" description="PTS EIIA type-2" evidence="7">
    <location>
        <begin position="479"/>
        <end position="627"/>
    </location>
</feature>
<dbReference type="Gene3D" id="3.40.930.10">
    <property type="entry name" value="Mannitol-specific EII, Chain A"/>
    <property type="match status" value="1"/>
</dbReference>
<proteinExistence type="predicted"/>
<feature type="transmembrane region" description="Helical" evidence="6">
    <location>
        <begin position="353"/>
        <end position="375"/>
    </location>
</feature>
<dbReference type="PROSITE" id="PS51202">
    <property type="entry name" value="RCK_C"/>
    <property type="match status" value="1"/>
</dbReference>
<feature type="transmembrane region" description="Helical" evidence="6">
    <location>
        <begin position="415"/>
        <end position="433"/>
    </location>
</feature>
<keyword evidence="2" id="KW-1003">Cell membrane</keyword>
<dbReference type="InterPro" id="IPR036721">
    <property type="entry name" value="RCK_C_sf"/>
</dbReference>
<keyword evidence="4 6" id="KW-1133">Transmembrane helix</keyword>
<dbReference type="PROSITE" id="PS51094">
    <property type="entry name" value="PTS_EIIA_TYPE_2"/>
    <property type="match status" value="1"/>
</dbReference>
<dbReference type="SUPFAM" id="SSF116726">
    <property type="entry name" value="TrkA C-terminal domain-like"/>
    <property type="match status" value="1"/>
</dbReference>
<dbReference type="InterPro" id="IPR016152">
    <property type="entry name" value="PTrfase/Anion_transptr"/>
</dbReference>
<comment type="subcellular location">
    <subcellularLocation>
        <location evidence="1">Cell membrane</location>
        <topology evidence="1">Multi-pass membrane protein</topology>
    </subcellularLocation>
</comment>
<reference evidence="9 10" key="1">
    <citation type="submission" date="2016-10" db="EMBL/GenBank/DDBJ databases">
        <authorList>
            <person name="de Groot N.N."/>
        </authorList>
    </citation>
    <scope>NUCLEOTIDE SEQUENCE [LARGE SCALE GENOMIC DNA]</scope>
    <source>
        <strain evidence="9 10">CGMCC 1.9156</strain>
    </source>
</reference>
<feature type="transmembrane region" description="Helical" evidence="6">
    <location>
        <begin position="151"/>
        <end position="172"/>
    </location>
</feature>
<evidence type="ECO:0000256" key="1">
    <source>
        <dbReference type="ARBA" id="ARBA00004651"/>
    </source>
</evidence>
<evidence type="ECO:0000259" key="8">
    <source>
        <dbReference type="PROSITE" id="PS51202"/>
    </source>
</evidence>
<evidence type="ECO:0000259" key="7">
    <source>
        <dbReference type="PROSITE" id="PS51094"/>
    </source>
</evidence>
<keyword evidence="10" id="KW-1185">Reference proteome</keyword>
<keyword evidence="3 6" id="KW-0812">Transmembrane</keyword>
<evidence type="ECO:0000313" key="9">
    <source>
        <dbReference type="EMBL" id="SFF50781.1"/>
    </source>
</evidence>
<keyword evidence="5 6" id="KW-0472">Membrane</keyword>
<evidence type="ECO:0000256" key="5">
    <source>
        <dbReference type="ARBA" id="ARBA00023136"/>
    </source>
</evidence>
<dbReference type="Pfam" id="PF02080">
    <property type="entry name" value="TrkA_C"/>
    <property type="match status" value="1"/>
</dbReference>
<evidence type="ECO:0000256" key="3">
    <source>
        <dbReference type="ARBA" id="ARBA00022692"/>
    </source>
</evidence>
<dbReference type="EMBL" id="FONW01000008">
    <property type="protein sequence ID" value="SFF50781.1"/>
    <property type="molecule type" value="Genomic_DNA"/>
</dbReference>
<feature type="transmembrane region" description="Helical" evidence="6">
    <location>
        <begin position="323"/>
        <end position="347"/>
    </location>
</feature>
<dbReference type="Pfam" id="PF00359">
    <property type="entry name" value="PTS_EIIA_2"/>
    <property type="match status" value="1"/>
</dbReference>
<dbReference type="Gene3D" id="1.20.1740.10">
    <property type="entry name" value="Amino acid/polyamine transporter I"/>
    <property type="match status" value="1"/>
</dbReference>
<feature type="transmembrane region" description="Helical" evidence="6">
    <location>
        <begin position="86"/>
        <end position="114"/>
    </location>
</feature>
<evidence type="ECO:0000256" key="4">
    <source>
        <dbReference type="ARBA" id="ARBA00022989"/>
    </source>
</evidence>
<dbReference type="Gene3D" id="3.30.70.1450">
    <property type="entry name" value="Regulator of K+ conductance, C-terminal domain"/>
    <property type="match status" value="1"/>
</dbReference>
<feature type="transmembrane region" description="Helical" evidence="6">
    <location>
        <begin position="44"/>
        <end position="65"/>
    </location>
</feature>
<accession>A0A1I2JDN3</accession>
<dbReference type="GO" id="GO:0006813">
    <property type="term" value="P:potassium ion transport"/>
    <property type="evidence" value="ECO:0007669"/>
    <property type="project" value="InterPro"/>
</dbReference>
<feature type="transmembrane region" description="Helical" evidence="6">
    <location>
        <begin position="120"/>
        <end position="139"/>
    </location>
</feature>
<dbReference type="Proteomes" id="UP000198964">
    <property type="component" value="Unassembled WGS sequence"/>
</dbReference>
<dbReference type="SUPFAM" id="SSF55804">
    <property type="entry name" value="Phoshotransferase/anion transport protein"/>
    <property type="match status" value="1"/>
</dbReference>
<dbReference type="InterPro" id="IPR050367">
    <property type="entry name" value="APC_superfamily"/>
</dbReference>
<dbReference type="Pfam" id="PF13520">
    <property type="entry name" value="AA_permease_2"/>
    <property type="match status" value="1"/>
</dbReference>
<feature type="transmembrane region" description="Helical" evidence="6">
    <location>
        <begin position="12"/>
        <end position="32"/>
    </location>
</feature>
<dbReference type="InterPro" id="IPR002178">
    <property type="entry name" value="PTS_EIIA_type-2_dom"/>
</dbReference>
<feature type="domain" description="RCK C-terminal" evidence="8">
    <location>
        <begin position="618"/>
        <end position="702"/>
    </location>
</feature>
<gene>
    <name evidence="9" type="ORF">SAMN05216283_10821</name>
</gene>
<dbReference type="GO" id="GO:0008324">
    <property type="term" value="F:monoatomic cation transmembrane transporter activity"/>
    <property type="evidence" value="ECO:0007669"/>
    <property type="project" value="InterPro"/>
</dbReference>
<dbReference type="InterPro" id="IPR002293">
    <property type="entry name" value="AA/rel_permease1"/>
</dbReference>
<evidence type="ECO:0000256" key="6">
    <source>
        <dbReference type="SAM" id="Phobius"/>
    </source>
</evidence>
<dbReference type="AlphaFoldDB" id="A0A1I2JDN3"/>
<feature type="transmembrane region" description="Helical" evidence="6">
    <location>
        <begin position="231"/>
        <end position="253"/>
    </location>
</feature>
<dbReference type="RefSeq" id="WP_093920540.1">
    <property type="nucleotide sequence ID" value="NZ_FONW01000008.1"/>
</dbReference>